<evidence type="ECO:0000259" key="6">
    <source>
        <dbReference type="PROSITE" id="PS50977"/>
    </source>
</evidence>
<evidence type="ECO:0000256" key="3">
    <source>
        <dbReference type="ARBA" id="ARBA00023125"/>
    </source>
</evidence>
<dbReference type="AlphaFoldDB" id="A0A401VUM7"/>
<dbReference type="GO" id="GO:0000976">
    <property type="term" value="F:transcription cis-regulatory region binding"/>
    <property type="evidence" value="ECO:0007669"/>
    <property type="project" value="TreeGrafter"/>
</dbReference>
<dbReference type="InterPro" id="IPR050109">
    <property type="entry name" value="HTH-type_TetR-like_transc_reg"/>
</dbReference>
<dbReference type="InterPro" id="IPR001647">
    <property type="entry name" value="HTH_TetR"/>
</dbReference>
<dbReference type="Proteomes" id="UP000286746">
    <property type="component" value="Unassembled WGS sequence"/>
</dbReference>
<dbReference type="RefSeq" id="WP_125051241.1">
    <property type="nucleotide sequence ID" value="NZ_BHZD01000001.1"/>
</dbReference>
<dbReference type="Pfam" id="PF13977">
    <property type="entry name" value="TetR_C_6"/>
    <property type="match status" value="1"/>
</dbReference>
<keyword evidence="4" id="KW-0804">Transcription</keyword>
<dbReference type="InterPro" id="IPR023772">
    <property type="entry name" value="DNA-bd_HTH_TetR-type_CS"/>
</dbReference>
<keyword evidence="3 5" id="KW-0238">DNA-binding</keyword>
<evidence type="ECO:0000256" key="4">
    <source>
        <dbReference type="ARBA" id="ARBA00023163"/>
    </source>
</evidence>
<evidence type="ECO:0000256" key="1">
    <source>
        <dbReference type="ARBA" id="ARBA00022491"/>
    </source>
</evidence>
<dbReference type="GO" id="GO:0003700">
    <property type="term" value="F:DNA-binding transcription factor activity"/>
    <property type="evidence" value="ECO:0007669"/>
    <property type="project" value="TreeGrafter"/>
</dbReference>
<keyword evidence="1" id="KW-0678">Repressor</keyword>
<dbReference type="SUPFAM" id="SSF48498">
    <property type="entry name" value="Tetracyclin repressor-like, C-terminal domain"/>
    <property type="match status" value="1"/>
</dbReference>
<accession>A0A401VUM7</accession>
<feature type="DNA-binding region" description="H-T-H motif" evidence="5">
    <location>
        <begin position="31"/>
        <end position="50"/>
    </location>
</feature>
<dbReference type="InterPro" id="IPR039538">
    <property type="entry name" value="BetI_C"/>
</dbReference>
<reference evidence="7 8" key="1">
    <citation type="submission" date="2018-11" db="EMBL/GenBank/DDBJ databases">
        <title>Whole genome sequence of Streptomyces paromomycinus NBRC 15454(T).</title>
        <authorList>
            <person name="Komaki H."/>
            <person name="Tamura T."/>
        </authorList>
    </citation>
    <scope>NUCLEOTIDE SEQUENCE [LARGE SCALE GENOMIC DNA]</scope>
    <source>
        <strain evidence="7 8">NBRC 15454</strain>
    </source>
</reference>
<name>A0A401VUM7_STREY</name>
<dbReference type="InterPro" id="IPR009057">
    <property type="entry name" value="Homeodomain-like_sf"/>
</dbReference>
<dbReference type="SUPFAM" id="SSF46689">
    <property type="entry name" value="Homeodomain-like"/>
    <property type="match status" value="1"/>
</dbReference>
<dbReference type="PANTHER" id="PTHR30055">
    <property type="entry name" value="HTH-TYPE TRANSCRIPTIONAL REGULATOR RUTR"/>
    <property type="match status" value="1"/>
</dbReference>
<organism evidence="7 8">
    <name type="scientific">Streptomyces paromomycinus</name>
    <name type="common">Streptomyces rimosus subsp. paromomycinus</name>
    <dbReference type="NCBI Taxonomy" id="92743"/>
    <lineage>
        <taxon>Bacteria</taxon>
        <taxon>Bacillati</taxon>
        <taxon>Actinomycetota</taxon>
        <taxon>Actinomycetes</taxon>
        <taxon>Kitasatosporales</taxon>
        <taxon>Streptomycetaceae</taxon>
        <taxon>Streptomyces</taxon>
    </lineage>
</organism>
<dbReference type="EMBL" id="BHZD01000001">
    <property type="protein sequence ID" value="GCD40748.1"/>
    <property type="molecule type" value="Genomic_DNA"/>
</dbReference>
<sequence length="222" mass="24561">MPRHVDPEARRRLVVDALFRVVVRDGLQRTSLRAVADEARLNIGSLRHYFDSQQDLMRFAMQSMLDRVERRLLEHVERIGDLARHPRPEQLRLAAGFLAELLPLDERRRAEVTVFLDFNTAARTDPAFGDLSRRTAEGTGNLVRRALTRLVAAGTLRPGLDIGIETERLTALLDGLGLRAVLHPASLSPRTCVDVLAAHLRDLSLPGAEAAPGADSDSARTA</sequence>
<evidence type="ECO:0000313" key="7">
    <source>
        <dbReference type="EMBL" id="GCD40748.1"/>
    </source>
</evidence>
<keyword evidence="2" id="KW-0805">Transcription regulation</keyword>
<keyword evidence="8" id="KW-1185">Reference proteome</keyword>
<evidence type="ECO:0000256" key="2">
    <source>
        <dbReference type="ARBA" id="ARBA00023015"/>
    </source>
</evidence>
<dbReference type="Pfam" id="PF00440">
    <property type="entry name" value="TetR_N"/>
    <property type="match status" value="1"/>
</dbReference>
<feature type="domain" description="HTH tetR-type" evidence="6">
    <location>
        <begin position="8"/>
        <end position="68"/>
    </location>
</feature>
<comment type="caution">
    <text evidence="7">The sequence shown here is derived from an EMBL/GenBank/DDBJ whole genome shotgun (WGS) entry which is preliminary data.</text>
</comment>
<proteinExistence type="predicted"/>
<protein>
    <submittedName>
        <fullName evidence="7">TetR family transcriptional regulator</fullName>
    </submittedName>
</protein>
<evidence type="ECO:0000313" key="8">
    <source>
        <dbReference type="Proteomes" id="UP000286746"/>
    </source>
</evidence>
<gene>
    <name evidence="7" type="ORF">GKJPGBOP_00401</name>
</gene>
<dbReference type="PROSITE" id="PS50977">
    <property type="entry name" value="HTH_TETR_2"/>
    <property type="match status" value="1"/>
</dbReference>
<dbReference type="Gene3D" id="1.10.357.10">
    <property type="entry name" value="Tetracycline Repressor, domain 2"/>
    <property type="match status" value="1"/>
</dbReference>
<dbReference type="PROSITE" id="PS01081">
    <property type="entry name" value="HTH_TETR_1"/>
    <property type="match status" value="1"/>
</dbReference>
<evidence type="ECO:0000256" key="5">
    <source>
        <dbReference type="PROSITE-ProRule" id="PRU00335"/>
    </source>
</evidence>
<dbReference type="InterPro" id="IPR036271">
    <property type="entry name" value="Tet_transcr_reg_TetR-rel_C_sf"/>
</dbReference>
<dbReference type="PANTHER" id="PTHR30055:SF234">
    <property type="entry name" value="HTH-TYPE TRANSCRIPTIONAL REGULATOR BETI"/>
    <property type="match status" value="1"/>
</dbReference>